<dbReference type="RefSeq" id="WP_207675703.1">
    <property type="nucleotide sequence ID" value="NZ_JAFREM010000041.1"/>
</dbReference>
<evidence type="ECO:0000256" key="7">
    <source>
        <dbReference type="ARBA" id="ARBA00022763"/>
    </source>
</evidence>
<evidence type="ECO:0000256" key="4">
    <source>
        <dbReference type="ARBA" id="ARBA00022023"/>
    </source>
</evidence>
<organism evidence="15 16">
    <name type="scientific">Candidatus Enterococcus moelleringii</name>
    <dbReference type="NCBI Taxonomy" id="2815325"/>
    <lineage>
        <taxon>Bacteria</taxon>
        <taxon>Bacillati</taxon>
        <taxon>Bacillota</taxon>
        <taxon>Bacilli</taxon>
        <taxon>Lactobacillales</taxon>
        <taxon>Enterococcaceae</taxon>
        <taxon>Enterococcus</taxon>
    </lineage>
</organism>
<accession>A0ABS3LGE3</accession>
<dbReference type="EC" id="3.2.2.31" evidence="3 13"/>
<evidence type="ECO:0000256" key="10">
    <source>
        <dbReference type="ARBA" id="ARBA00023014"/>
    </source>
</evidence>
<dbReference type="Pfam" id="PF10576">
    <property type="entry name" value="EndIII_4Fe-2S"/>
    <property type="match status" value="1"/>
</dbReference>
<dbReference type="InterPro" id="IPR005760">
    <property type="entry name" value="A/G_AdeGlyc_MutY"/>
</dbReference>
<dbReference type="EMBL" id="JAFREM010000041">
    <property type="protein sequence ID" value="MBO1308714.1"/>
    <property type="molecule type" value="Genomic_DNA"/>
</dbReference>
<dbReference type="NCBIfam" id="TIGR01084">
    <property type="entry name" value="mutY"/>
    <property type="match status" value="1"/>
</dbReference>
<keyword evidence="10" id="KW-0411">Iron-sulfur</keyword>
<dbReference type="PANTHER" id="PTHR42944:SF1">
    <property type="entry name" value="ADENINE DNA GLYCOSYLASE"/>
    <property type="match status" value="1"/>
</dbReference>
<keyword evidence="5" id="KW-0004">4Fe-4S</keyword>
<name>A0ABS3LGE3_9ENTE</name>
<dbReference type="InterPro" id="IPR044298">
    <property type="entry name" value="MIG/MutY"/>
</dbReference>
<dbReference type="PANTHER" id="PTHR42944">
    <property type="entry name" value="ADENINE DNA GLYCOSYLASE"/>
    <property type="match status" value="1"/>
</dbReference>
<evidence type="ECO:0000256" key="9">
    <source>
        <dbReference type="ARBA" id="ARBA00023004"/>
    </source>
</evidence>
<comment type="caution">
    <text evidence="15">The sequence shown here is derived from an EMBL/GenBank/DDBJ whole genome shotgun (WGS) entry which is preliminary data.</text>
</comment>
<dbReference type="CDD" id="cd03431">
    <property type="entry name" value="NUDIX_DNA_Glycosylase_C-MutY"/>
    <property type="match status" value="1"/>
</dbReference>
<dbReference type="Gene3D" id="1.10.1670.10">
    <property type="entry name" value="Helix-hairpin-Helix base-excision DNA repair enzymes (C-terminal)"/>
    <property type="match status" value="1"/>
</dbReference>
<evidence type="ECO:0000256" key="11">
    <source>
        <dbReference type="ARBA" id="ARBA00023204"/>
    </source>
</evidence>
<reference evidence="15 16" key="1">
    <citation type="submission" date="2021-03" db="EMBL/GenBank/DDBJ databases">
        <title>Enterococcal diversity collection.</title>
        <authorList>
            <person name="Gilmore M.S."/>
            <person name="Schwartzman J."/>
            <person name="Van Tyne D."/>
            <person name="Martin M."/>
            <person name="Earl A.M."/>
            <person name="Manson A.L."/>
            <person name="Straub T."/>
            <person name="Salamzade R."/>
            <person name="Saavedra J."/>
            <person name="Lebreton F."/>
            <person name="Prichula J."/>
            <person name="Schaufler K."/>
            <person name="Gaca A."/>
            <person name="Sgardioli B."/>
            <person name="Wagenaar J."/>
            <person name="Strong T."/>
        </authorList>
    </citation>
    <scope>NUCLEOTIDE SEQUENCE [LARGE SCALE GENOMIC DNA]</scope>
    <source>
        <strain evidence="15 16">669A</strain>
    </source>
</reference>
<dbReference type="InterPro" id="IPR003265">
    <property type="entry name" value="HhH-GPD_domain"/>
</dbReference>
<dbReference type="Pfam" id="PF14815">
    <property type="entry name" value="NUDIX_4"/>
    <property type="match status" value="1"/>
</dbReference>
<evidence type="ECO:0000256" key="6">
    <source>
        <dbReference type="ARBA" id="ARBA00022723"/>
    </source>
</evidence>
<dbReference type="Pfam" id="PF00633">
    <property type="entry name" value="HHH"/>
    <property type="match status" value="1"/>
</dbReference>
<proteinExistence type="inferred from homology"/>
<keyword evidence="6" id="KW-0479">Metal-binding</keyword>
<dbReference type="Pfam" id="PF00730">
    <property type="entry name" value="HhH-GPD"/>
    <property type="match status" value="1"/>
</dbReference>
<keyword evidence="11" id="KW-0234">DNA repair</keyword>
<keyword evidence="8" id="KW-0378">Hydrolase</keyword>
<dbReference type="CDD" id="cd00056">
    <property type="entry name" value="ENDO3c"/>
    <property type="match status" value="1"/>
</dbReference>
<dbReference type="InterPro" id="IPR003651">
    <property type="entry name" value="Endonuclease3_FeS-loop_motif"/>
</dbReference>
<dbReference type="InterPro" id="IPR000445">
    <property type="entry name" value="HhH_motif"/>
</dbReference>
<dbReference type="InterPro" id="IPR011257">
    <property type="entry name" value="DNA_glycosylase"/>
</dbReference>
<comment type="catalytic activity">
    <reaction evidence="1 13">
        <text>Hydrolyzes free adenine bases from 7,8-dihydro-8-oxoguanine:adenine mismatched double-stranded DNA, leaving an apurinic site.</text>
        <dbReference type="EC" id="3.2.2.31"/>
    </reaction>
</comment>
<dbReference type="SUPFAM" id="SSF48150">
    <property type="entry name" value="DNA-glycosylase"/>
    <property type="match status" value="1"/>
</dbReference>
<dbReference type="SUPFAM" id="SSF55811">
    <property type="entry name" value="Nudix"/>
    <property type="match status" value="1"/>
</dbReference>
<evidence type="ECO:0000256" key="13">
    <source>
        <dbReference type="RuleBase" id="RU365096"/>
    </source>
</evidence>
<protein>
    <recommendedName>
        <fullName evidence="4 13">Adenine DNA glycosylase</fullName>
        <ecNumber evidence="3 13">3.2.2.31</ecNumber>
    </recommendedName>
</protein>
<dbReference type="InterPro" id="IPR023170">
    <property type="entry name" value="HhH_base_excis_C"/>
</dbReference>
<comment type="similarity">
    <text evidence="2 13">Belongs to the Nth/MutY family.</text>
</comment>
<evidence type="ECO:0000256" key="8">
    <source>
        <dbReference type="ARBA" id="ARBA00022801"/>
    </source>
</evidence>
<keyword evidence="12 13" id="KW-0326">Glycosidase</keyword>
<evidence type="ECO:0000313" key="16">
    <source>
        <dbReference type="Proteomes" id="UP000664601"/>
    </source>
</evidence>
<evidence type="ECO:0000256" key="1">
    <source>
        <dbReference type="ARBA" id="ARBA00000843"/>
    </source>
</evidence>
<dbReference type="Gene3D" id="3.90.79.10">
    <property type="entry name" value="Nucleoside Triphosphate Pyrophosphohydrolase"/>
    <property type="match status" value="1"/>
</dbReference>
<evidence type="ECO:0000313" key="15">
    <source>
        <dbReference type="EMBL" id="MBO1308714.1"/>
    </source>
</evidence>
<dbReference type="SMART" id="SM00478">
    <property type="entry name" value="ENDO3c"/>
    <property type="match status" value="1"/>
</dbReference>
<keyword evidence="9 13" id="KW-0408">Iron</keyword>
<dbReference type="SMART" id="SM00525">
    <property type="entry name" value="FES"/>
    <property type="match status" value="1"/>
</dbReference>
<sequence>MSSKPWEQWSPEKVQQFQEEFLTWYQKEKRNLPWRYNQDPYRVWISEIMLQQTRVDTVIDYYYRFMEAFPTIADLAAAPEDKLLKIWEGLGYYSRARNLQAAAQQILAEFNGKMPDTIDEIRSLKGIGPYTAGAIGSISFKLPEPAIDGNVMRVVSRLFCIEEDIAKASSRKVFDEAMRKIISHDEPGDFNQAMMDLGSSICTPTSPNCEECPIQSFCLAYKEQRQTDFPVKSKKMKPKDVYYVAGIIENQQQEFLLQQRPDSGLLASMWLFPLEEVSQARFSELKSSYTEDLTLFSSELVAEDSPIIFPDYPVVWQKKILGEVTHVFSHLRWHILVFYGRTNKNLEDSATWVKRRDFSDFVFPKPQQKMLGVWENNQATDNH</sequence>
<keyword evidence="16" id="KW-1185">Reference proteome</keyword>
<evidence type="ECO:0000259" key="14">
    <source>
        <dbReference type="SMART" id="SM00478"/>
    </source>
</evidence>
<feature type="domain" description="HhH-GPD" evidence="14">
    <location>
        <begin position="49"/>
        <end position="200"/>
    </location>
</feature>
<keyword evidence="7 13" id="KW-0227">DNA damage</keyword>
<gene>
    <name evidence="15" type="primary">mutY</name>
    <name evidence="15" type="ORF">JZO70_21250</name>
</gene>
<evidence type="ECO:0000256" key="2">
    <source>
        <dbReference type="ARBA" id="ARBA00008343"/>
    </source>
</evidence>
<dbReference type="InterPro" id="IPR029119">
    <property type="entry name" value="MutY_C"/>
</dbReference>
<comment type="function">
    <text evidence="13">Adenine glycosylase active on G-A mispairs.</text>
</comment>
<evidence type="ECO:0000256" key="3">
    <source>
        <dbReference type="ARBA" id="ARBA00012045"/>
    </source>
</evidence>
<dbReference type="Proteomes" id="UP000664601">
    <property type="component" value="Unassembled WGS sequence"/>
</dbReference>
<evidence type="ECO:0000256" key="12">
    <source>
        <dbReference type="ARBA" id="ARBA00023295"/>
    </source>
</evidence>
<comment type="cofactor">
    <cofactor evidence="13">
        <name>[4Fe-4S] cluster</name>
        <dbReference type="ChEBI" id="CHEBI:49883"/>
    </cofactor>
    <text evidence="13">Binds 1 [4Fe-4S] cluster.</text>
</comment>
<evidence type="ECO:0000256" key="5">
    <source>
        <dbReference type="ARBA" id="ARBA00022485"/>
    </source>
</evidence>
<dbReference type="Gene3D" id="1.10.340.30">
    <property type="entry name" value="Hypothetical protein, domain 2"/>
    <property type="match status" value="1"/>
</dbReference>
<dbReference type="InterPro" id="IPR015797">
    <property type="entry name" value="NUDIX_hydrolase-like_dom_sf"/>
</dbReference>